<feature type="chain" id="PRO_5045843649" evidence="1">
    <location>
        <begin position="24"/>
        <end position="287"/>
    </location>
</feature>
<evidence type="ECO:0000313" key="3">
    <source>
        <dbReference type="EMBL" id="MDV2078514.1"/>
    </source>
</evidence>
<feature type="signal peptide" evidence="1">
    <location>
        <begin position="1"/>
        <end position="23"/>
    </location>
</feature>
<protein>
    <submittedName>
        <fullName evidence="3">Rhodanese-like domain-containing protein</fullName>
    </submittedName>
</protein>
<evidence type="ECO:0000313" key="4">
    <source>
        <dbReference type="Proteomes" id="UP001269819"/>
    </source>
</evidence>
<dbReference type="Pfam" id="PF00581">
    <property type="entry name" value="Rhodanese"/>
    <property type="match status" value="1"/>
</dbReference>
<name>A0ABU3VW64_9GAMM</name>
<comment type="caution">
    <text evidence="3">The sequence shown here is derived from an EMBL/GenBank/DDBJ whole genome shotgun (WGS) entry which is preliminary data.</text>
</comment>
<feature type="domain" description="Rhodanese" evidence="2">
    <location>
        <begin position="70"/>
        <end position="158"/>
    </location>
</feature>
<dbReference type="Proteomes" id="UP001269819">
    <property type="component" value="Unassembled WGS sequence"/>
</dbReference>
<reference evidence="3 4" key="1">
    <citation type="submission" date="2023-10" db="EMBL/GenBank/DDBJ databases">
        <title>Characteristics and mechanism of a salt-tolerant marine origin heterotrophic nitrifying- aerobic denitrifying bacteria Marinobacter xestospongiae HN1.</title>
        <authorList>
            <person name="Qi R."/>
        </authorList>
    </citation>
    <scope>NUCLEOTIDE SEQUENCE [LARGE SCALE GENOMIC DNA]</scope>
    <source>
        <strain evidence="3 4">HN1</strain>
    </source>
</reference>
<dbReference type="SUPFAM" id="SSF52821">
    <property type="entry name" value="Rhodanese/Cell cycle control phosphatase"/>
    <property type="match status" value="1"/>
</dbReference>
<proteinExistence type="predicted"/>
<dbReference type="Gene3D" id="3.40.250.10">
    <property type="entry name" value="Rhodanese-like domain"/>
    <property type="match status" value="1"/>
</dbReference>
<dbReference type="CDD" id="cd00158">
    <property type="entry name" value="RHOD"/>
    <property type="match status" value="1"/>
</dbReference>
<dbReference type="RefSeq" id="WP_316973272.1">
    <property type="nucleotide sequence ID" value="NZ_JAWIIJ010000004.1"/>
</dbReference>
<dbReference type="InterPro" id="IPR036873">
    <property type="entry name" value="Rhodanese-like_dom_sf"/>
</dbReference>
<accession>A0ABU3VW64</accession>
<dbReference type="InterPro" id="IPR001763">
    <property type="entry name" value="Rhodanese-like_dom"/>
</dbReference>
<sequence length="287" mass="32075">MTWIVRWSCAFLFAALYALPVWSDDTGIQGEPAYECEAEAHYFNSIAPAFDFEAPVPESDACFQSWDTLDHDSSIIVDVRPKSDFQKARLPSSINLKPIELLHTDSLKRQSVIVVDQGFRVSAQRRLCAAALNAGFSSFRILRSGLSGLHAAGVELAGLPHNLERLHEISLRDFVAELYASSLAVFVQADHREYYRKAFPPQVFIAPFSVEADAEASILSVLQSQAIAQSDSMVFVSSSDHFQRAAASWQGVFTLPFDVFEIAGYMNSQELLREKRKQIPERYRCSG</sequence>
<dbReference type="PROSITE" id="PS50206">
    <property type="entry name" value="RHODANESE_3"/>
    <property type="match status" value="1"/>
</dbReference>
<evidence type="ECO:0000259" key="2">
    <source>
        <dbReference type="PROSITE" id="PS50206"/>
    </source>
</evidence>
<organism evidence="3 4">
    <name type="scientific">Marinobacter xestospongiae</name>
    <dbReference type="NCBI Taxonomy" id="994319"/>
    <lineage>
        <taxon>Bacteria</taxon>
        <taxon>Pseudomonadati</taxon>
        <taxon>Pseudomonadota</taxon>
        <taxon>Gammaproteobacteria</taxon>
        <taxon>Pseudomonadales</taxon>
        <taxon>Marinobacteraceae</taxon>
        <taxon>Marinobacter</taxon>
    </lineage>
</organism>
<evidence type="ECO:0000256" key="1">
    <source>
        <dbReference type="SAM" id="SignalP"/>
    </source>
</evidence>
<dbReference type="EMBL" id="JAWIIJ010000004">
    <property type="protein sequence ID" value="MDV2078514.1"/>
    <property type="molecule type" value="Genomic_DNA"/>
</dbReference>
<gene>
    <name evidence="3" type="ORF">RYS15_07450</name>
</gene>
<keyword evidence="1" id="KW-0732">Signal</keyword>
<keyword evidence="4" id="KW-1185">Reference proteome</keyword>